<evidence type="ECO:0000256" key="1">
    <source>
        <dbReference type="SAM" id="MobiDB-lite"/>
    </source>
</evidence>
<feature type="compositionally biased region" description="Polar residues" evidence="1">
    <location>
        <begin position="61"/>
        <end position="77"/>
    </location>
</feature>
<organism evidence="3">
    <name type="scientific">Schizaphis graminum</name>
    <name type="common">Green bug aphid</name>
    <dbReference type="NCBI Taxonomy" id="13262"/>
    <lineage>
        <taxon>Eukaryota</taxon>
        <taxon>Metazoa</taxon>
        <taxon>Ecdysozoa</taxon>
        <taxon>Arthropoda</taxon>
        <taxon>Hexapoda</taxon>
        <taxon>Insecta</taxon>
        <taxon>Pterygota</taxon>
        <taxon>Neoptera</taxon>
        <taxon>Paraneoptera</taxon>
        <taxon>Hemiptera</taxon>
        <taxon>Sternorrhyncha</taxon>
        <taxon>Aphidomorpha</taxon>
        <taxon>Aphidoidea</taxon>
        <taxon>Aphididae</taxon>
        <taxon>Aphidini</taxon>
        <taxon>Schizaphis</taxon>
    </lineage>
</organism>
<evidence type="ECO:0000313" key="3">
    <source>
        <dbReference type="EMBL" id="MBY29952.1"/>
    </source>
</evidence>
<protein>
    <submittedName>
        <fullName evidence="3">Uncharacterized protein</fullName>
    </submittedName>
</protein>
<name>A0A2S2PKG3_SCHGA</name>
<feature type="region of interest" description="Disordered" evidence="1">
    <location>
        <begin position="33"/>
        <end position="77"/>
    </location>
</feature>
<evidence type="ECO:0000256" key="2">
    <source>
        <dbReference type="SAM" id="SignalP"/>
    </source>
</evidence>
<accession>A0A2S2PKG3</accession>
<feature type="signal peptide" evidence="2">
    <location>
        <begin position="1"/>
        <end position="25"/>
    </location>
</feature>
<proteinExistence type="predicted"/>
<sequence>MMFYKQNTIILSFIVIFSLVKLINSADPDVAVPADSTKPDSSVSNDGANKPAEPAKIEQPTPVNIATTPISTQQSSATQNQKSTFCKMICMPLQACKTFFGDTFKIIWTSILKAKDKIISIYKPSTTTVNNVG</sequence>
<keyword evidence="2" id="KW-0732">Signal</keyword>
<dbReference type="EMBL" id="GGMR01017333">
    <property type="protein sequence ID" value="MBY29952.1"/>
    <property type="molecule type" value="Transcribed_RNA"/>
</dbReference>
<gene>
    <name evidence="3" type="ORF">g.4695</name>
</gene>
<feature type="chain" id="PRO_5015652840" evidence="2">
    <location>
        <begin position="26"/>
        <end position="133"/>
    </location>
</feature>
<reference evidence="3" key="1">
    <citation type="submission" date="2018-04" db="EMBL/GenBank/DDBJ databases">
        <title>Transcriptome of Schizaphis graminum biotype I.</title>
        <authorList>
            <person name="Scully E.D."/>
            <person name="Geib S.M."/>
            <person name="Palmer N.A."/>
            <person name="Koch K."/>
            <person name="Bradshaw J."/>
            <person name="Heng-Moss T."/>
            <person name="Sarath G."/>
        </authorList>
    </citation>
    <scope>NUCLEOTIDE SEQUENCE</scope>
</reference>
<dbReference type="AlphaFoldDB" id="A0A2S2PKG3"/>